<evidence type="ECO:0000256" key="2">
    <source>
        <dbReference type="ARBA" id="ARBA00006420"/>
    </source>
</evidence>
<dbReference type="GO" id="GO:0005198">
    <property type="term" value="F:structural molecule activity"/>
    <property type="evidence" value="ECO:0007669"/>
    <property type="project" value="UniProtKB-ARBA"/>
</dbReference>
<organism evidence="6 7">
    <name type="scientific">Hibiscus syriacus</name>
    <name type="common">Rose of Sharon</name>
    <dbReference type="NCBI Taxonomy" id="106335"/>
    <lineage>
        <taxon>Eukaryota</taxon>
        <taxon>Viridiplantae</taxon>
        <taxon>Streptophyta</taxon>
        <taxon>Embryophyta</taxon>
        <taxon>Tracheophyta</taxon>
        <taxon>Spermatophyta</taxon>
        <taxon>Magnoliopsida</taxon>
        <taxon>eudicotyledons</taxon>
        <taxon>Gunneridae</taxon>
        <taxon>Pentapetalae</taxon>
        <taxon>rosids</taxon>
        <taxon>malvids</taxon>
        <taxon>Malvales</taxon>
        <taxon>Malvaceae</taxon>
        <taxon>Malvoideae</taxon>
        <taxon>Hibiscus</taxon>
    </lineage>
</organism>
<feature type="domain" description="NIF system FeS cluster assembly NifU C-terminal" evidence="5">
    <location>
        <begin position="338"/>
        <end position="397"/>
    </location>
</feature>
<dbReference type="GO" id="GO:0016226">
    <property type="term" value="P:iron-sulfur cluster assembly"/>
    <property type="evidence" value="ECO:0007669"/>
    <property type="project" value="InterPro"/>
</dbReference>
<protein>
    <submittedName>
        <fullName evidence="6">NifU-like protein 1</fullName>
    </submittedName>
</protein>
<dbReference type="AlphaFoldDB" id="A0A6A3AJX3"/>
<dbReference type="GO" id="GO:0008270">
    <property type="term" value="F:zinc ion binding"/>
    <property type="evidence" value="ECO:0007669"/>
    <property type="project" value="InterPro"/>
</dbReference>
<dbReference type="InterPro" id="IPR034904">
    <property type="entry name" value="FSCA_dom_sf"/>
</dbReference>
<dbReference type="InterPro" id="IPR001075">
    <property type="entry name" value="NIF_FeS_clus_asmbl_NifU_C"/>
</dbReference>
<evidence type="ECO:0000256" key="1">
    <source>
        <dbReference type="ARBA" id="ARBA00004470"/>
    </source>
</evidence>
<dbReference type="SUPFAM" id="SSF57756">
    <property type="entry name" value="Retrovirus zinc finger-like domains"/>
    <property type="match status" value="1"/>
</dbReference>
<dbReference type="GO" id="GO:0009570">
    <property type="term" value="C:chloroplast stroma"/>
    <property type="evidence" value="ECO:0007669"/>
    <property type="project" value="UniProtKB-SubCell"/>
</dbReference>
<keyword evidence="7" id="KW-1185">Reference proteome</keyword>
<sequence length="460" mass="49974">MHLSVLSQQNLGSSGSYQGGHGRGKPRVQCQLCGKVGHLVDRCWYRFDQIFCGMSTNHKALAPTNPPSANVCTVASTHGCGCVYQGSWDGTVSVMMAECGQQSSHGGSASSRSSGKWFVDSGASHHVTLDATNVVAGEEYTSTGKLLVGNGNSLSISKESPMRCKLKYGGCKLHGPLALDIYMCKQMMLKWGSCFYGFVVRVIWLPTEWLNWCPTSTFGQLYTMIDASVEIQQPLVRDMQEIEDEDSGEDSDEGSNKKIKIVRYSNILLVFSFLAKLKEKQHHAAVAHYETAMETGPSEKNLTENGRKSVEPGPDAATGSSPGLYSSKQFELTAQNVDLVLEDVRPYLIFDGGNVDVLSVEDSVVSLKLLGACESCPSSTTTMKMGIERVLKEKFGDAEVNRHLDILRLAIKNYGGSVEVFSIDGGECVVNYTGPESIGSRIKAAIKEKFPDITNVLLTS</sequence>
<comment type="caution">
    <text evidence="6">The sequence shown here is derived from an EMBL/GenBank/DDBJ whole genome shotgun (WGS) entry which is preliminary data.</text>
</comment>
<evidence type="ECO:0000256" key="4">
    <source>
        <dbReference type="SAM" id="MobiDB-lite"/>
    </source>
</evidence>
<dbReference type="Pfam" id="PF01106">
    <property type="entry name" value="NifU"/>
    <property type="match status" value="1"/>
</dbReference>
<dbReference type="GO" id="GO:0003676">
    <property type="term" value="F:nucleic acid binding"/>
    <property type="evidence" value="ECO:0007669"/>
    <property type="project" value="InterPro"/>
</dbReference>
<feature type="compositionally biased region" description="Basic and acidic residues" evidence="4">
    <location>
        <begin position="301"/>
        <end position="310"/>
    </location>
</feature>
<comment type="subunit">
    <text evidence="3">Homodimer; disulfide-linked.</text>
</comment>
<evidence type="ECO:0000256" key="3">
    <source>
        <dbReference type="ARBA" id="ARBA00011748"/>
    </source>
</evidence>
<dbReference type="SUPFAM" id="SSF117916">
    <property type="entry name" value="Fe-S cluster assembly (FSCA) domain-like"/>
    <property type="match status" value="1"/>
</dbReference>
<dbReference type="Gene3D" id="3.30.300.130">
    <property type="entry name" value="Fe-S cluster assembly (FSCA)"/>
    <property type="match status" value="2"/>
</dbReference>
<dbReference type="InterPro" id="IPR036875">
    <property type="entry name" value="Znf_CCHC_sf"/>
</dbReference>
<proteinExistence type="inferred from homology"/>
<dbReference type="PANTHER" id="PTHR11178">
    <property type="entry name" value="IRON-SULFUR CLUSTER SCAFFOLD PROTEIN NFU-RELATED"/>
    <property type="match status" value="1"/>
</dbReference>
<dbReference type="GO" id="GO:0005506">
    <property type="term" value="F:iron ion binding"/>
    <property type="evidence" value="ECO:0007669"/>
    <property type="project" value="InterPro"/>
</dbReference>
<feature type="region of interest" description="Disordered" evidence="4">
    <location>
        <begin position="294"/>
        <end position="322"/>
    </location>
</feature>
<feature type="region of interest" description="Disordered" evidence="4">
    <location>
        <begin position="1"/>
        <end position="23"/>
    </location>
</feature>
<dbReference type="GO" id="GO:0005739">
    <property type="term" value="C:mitochondrion"/>
    <property type="evidence" value="ECO:0007669"/>
    <property type="project" value="TreeGrafter"/>
</dbReference>
<accession>A0A6A3AJX3</accession>
<dbReference type="FunFam" id="3.30.300.130:FF:000003">
    <property type="entry name" value="NifU-like protein 3, chloroplastic"/>
    <property type="match status" value="1"/>
</dbReference>
<feature type="compositionally biased region" description="Polar residues" evidence="4">
    <location>
        <begin position="1"/>
        <end position="16"/>
    </location>
</feature>
<comment type="similarity">
    <text evidence="2">Belongs to the NifU family.</text>
</comment>
<dbReference type="PANTHER" id="PTHR11178:SF15">
    <property type="entry name" value="NIFU-LIKE PROTEIN 1, CHLOROPLASTIC"/>
    <property type="match status" value="1"/>
</dbReference>
<evidence type="ECO:0000259" key="5">
    <source>
        <dbReference type="Pfam" id="PF01106"/>
    </source>
</evidence>
<name>A0A6A3AJX3_HIBSY</name>
<evidence type="ECO:0000313" key="7">
    <source>
        <dbReference type="Proteomes" id="UP000436088"/>
    </source>
</evidence>
<dbReference type="Proteomes" id="UP000436088">
    <property type="component" value="Unassembled WGS sequence"/>
</dbReference>
<reference evidence="6" key="1">
    <citation type="submission" date="2019-09" db="EMBL/GenBank/DDBJ databases">
        <title>Draft genome information of white flower Hibiscus syriacus.</title>
        <authorList>
            <person name="Kim Y.-M."/>
        </authorList>
    </citation>
    <scope>NUCLEOTIDE SEQUENCE [LARGE SCALE GENOMIC DNA]</scope>
    <source>
        <strain evidence="6">YM2019G1</strain>
    </source>
</reference>
<gene>
    <name evidence="6" type="ORF">F3Y22_tig00110458pilonHSYRG00066</name>
</gene>
<dbReference type="EMBL" id="VEPZ02000994">
    <property type="protein sequence ID" value="KAE8704153.1"/>
    <property type="molecule type" value="Genomic_DNA"/>
</dbReference>
<comment type="subcellular location">
    <subcellularLocation>
        <location evidence="1">Plastid</location>
        <location evidence="1">Chloroplast stroma</location>
    </subcellularLocation>
</comment>
<dbReference type="GO" id="GO:0051536">
    <property type="term" value="F:iron-sulfur cluster binding"/>
    <property type="evidence" value="ECO:0007669"/>
    <property type="project" value="InterPro"/>
</dbReference>
<evidence type="ECO:0000313" key="6">
    <source>
        <dbReference type="EMBL" id="KAE8704153.1"/>
    </source>
</evidence>